<feature type="compositionally biased region" description="Basic and acidic residues" evidence="1">
    <location>
        <begin position="293"/>
        <end position="308"/>
    </location>
</feature>
<dbReference type="OMA" id="TQRYMAQ"/>
<sequence>MTLPDYPMPGTFILDSPIPPKLDLVGARSQFYRSPQTPSAASLLHRSARSDHGSRKKRARYGYGDVAGDGDAAGFLEERSSFSPSKTAASTTLNTSSITATTWRDRSMTTTSLSRIASPTPLVNTTYRFAGGVETSSTLPFEKQGYYDNDDDDDDDANGPEVDYRPNRYRDLVHMPTDTPSLSASPVCGGRDVSTARKRSRRESTLSSQQDGMRVDGSSEGGGDGGRGWGSAVIKIVGGVAVKVWDFCWPGPFRGFYAGGGKGYEMPSEQRPPLSSQASTMPRLVDAGSRQNVSEKDGDFSSGDKRTDGPINLPGQFPAASIPNSQRYLHSVNHDELQGNWVLVRKGKSAWEEEAFSLSSSSYTSARKMPPKSNGIYHHPVSTPRRIAVGRLARRQSLIPMASRPSSSYSSSHHLYNNTNDTNNTDNNNNNHHHHHQNHRHHFSPKNASSSPFEPNRSRGPTKQGSSPVSLEVQRYAAKAKRREREEDASIRRLNQQLKTMIKEGREALGTTIEIEDDGMDVEEWD</sequence>
<keyword evidence="3" id="KW-1185">Reference proteome</keyword>
<feature type="region of interest" description="Disordered" evidence="1">
    <location>
        <begin position="33"/>
        <end position="57"/>
    </location>
</feature>
<feature type="region of interest" description="Disordered" evidence="1">
    <location>
        <begin position="363"/>
        <end position="382"/>
    </location>
</feature>
<feature type="region of interest" description="Disordered" evidence="1">
    <location>
        <begin position="140"/>
        <end position="228"/>
    </location>
</feature>
<evidence type="ECO:0000313" key="3">
    <source>
        <dbReference type="Proteomes" id="UP000001628"/>
    </source>
</evidence>
<protein>
    <submittedName>
        <fullName evidence="2">Uncharacterized protein</fullName>
    </submittedName>
</protein>
<organism evidence="2 3">
    <name type="scientific">Paracoccidioides brasiliensis (strain Pb18)</name>
    <dbReference type="NCBI Taxonomy" id="502780"/>
    <lineage>
        <taxon>Eukaryota</taxon>
        <taxon>Fungi</taxon>
        <taxon>Dikarya</taxon>
        <taxon>Ascomycota</taxon>
        <taxon>Pezizomycotina</taxon>
        <taxon>Eurotiomycetes</taxon>
        <taxon>Eurotiomycetidae</taxon>
        <taxon>Onygenales</taxon>
        <taxon>Ajellomycetaceae</taxon>
        <taxon>Paracoccidioides</taxon>
    </lineage>
</organism>
<feature type="compositionally biased region" description="Acidic residues" evidence="1">
    <location>
        <begin position="148"/>
        <end position="158"/>
    </location>
</feature>
<dbReference type="VEuPathDB" id="FungiDB:PADG_03248"/>
<proteinExistence type="predicted"/>
<evidence type="ECO:0000313" key="2">
    <source>
        <dbReference type="EMBL" id="EEH47150.2"/>
    </source>
</evidence>
<name>C1G7U3_PARBD</name>
<dbReference type="AlphaFoldDB" id="C1G7U3"/>
<dbReference type="HOGENOM" id="CLU_026242_1_0_1"/>
<gene>
    <name evidence="2" type="ORF">PADG_03248</name>
</gene>
<reference evidence="2 3" key="1">
    <citation type="journal article" date="2011" name="PLoS Genet.">
        <title>Comparative genomic analysis of human fungal pathogens causing paracoccidioidomycosis.</title>
        <authorList>
            <person name="Desjardins C.A."/>
            <person name="Champion M.D."/>
            <person name="Holder J.W."/>
            <person name="Muszewska A."/>
            <person name="Goldberg J."/>
            <person name="Bailao A.M."/>
            <person name="Brigido M.M."/>
            <person name="Ferreira M.E."/>
            <person name="Garcia A.M."/>
            <person name="Grynberg M."/>
            <person name="Gujja S."/>
            <person name="Heiman D.I."/>
            <person name="Henn M.R."/>
            <person name="Kodira C.D."/>
            <person name="Leon-Narvaez H."/>
            <person name="Longo L.V."/>
            <person name="Ma L.J."/>
            <person name="Malavazi I."/>
            <person name="Matsuo A.L."/>
            <person name="Morais F.V."/>
            <person name="Pereira M."/>
            <person name="Rodriguez-Brito S."/>
            <person name="Sakthikumar S."/>
            <person name="Salem-Izacc S.M."/>
            <person name="Sykes S.M."/>
            <person name="Teixeira M.M."/>
            <person name="Vallejo M.C."/>
            <person name="Walter M.E."/>
            <person name="Yandava C."/>
            <person name="Young S."/>
            <person name="Zeng Q."/>
            <person name="Zucker J."/>
            <person name="Felipe M.S."/>
            <person name="Goldman G.H."/>
            <person name="Haas B.J."/>
            <person name="McEwen J.G."/>
            <person name="Nino-Vega G."/>
            <person name="Puccia R."/>
            <person name="San-Blas G."/>
            <person name="Soares C.M."/>
            <person name="Birren B.W."/>
            <person name="Cuomo C.A."/>
        </authorList>
    </citation>
    <scope>NUCLEOTIDE SEQUENCE [LARGE SCALE GENOMIC DNA]</scope>
    <source>
        <strain evidence="2 3">Pb18</strain>
    </source>
</reference>
<dbReference type="KEGG" id="pbn:PADG_03248"/>
<feature type="compositionally biased region" description="Basic residues" evidence="1">
    <location>
        <begin position="431"/>
        <end position="444"/>
    </location>
</feature>
<dbReference type="eggNOG" id="ENOG502SQZN">
    <property type="taxonomic scope" value="Eukaryota"/>
</dbReference>
<feature type="region of interest" description="Disordered" evidence="1">
    <location>
        <begin position="401"/>
        <end position="472"/>
    </location>
</feature>
<evidence type="ECO:0000256" key="1">
    <source>
        <dbReference type="SAM" id="MobiDB-lite"/>
    </source>
</evidence>
<dbReference type="InParanoid" id="C1G7U3"/>
<accession>C1G7U3</accession>
<dbReference type="Proteomes" id="UP000001628">
    <property type="component" value="Unassembled WGS sequence"/>
</dbReference>
<dbReference type="RefSeq" id="XP_010758316.1">
    <property type="nucleotide sequence ID" value="XM_010760014.1"/>
</dbReference>
<feature type="compositionally biased region" description="Low complexity" evidence="1">
    <location>
        <begin position="403"/>
        <end position="430"/>
    </location>
</feature>
<feature type="compositionally biased region" description="Basic and acidic residues" evidence="1">
    <location>
        <begin position="162"/>
        <end position="173"/>
    </location>
</feature>
<feature type="compositionally biased region" description="Polar residues" evidence="1">
    <location>
        <begin position="446"/>
        <end position="469"/>
    </location>
</feature>
<dbReference type="OrthoDB" id="5138418at2759"/>
<dbReference type="EMBL" id="KN275959">
    <property type="protein sequence ID" value="EEH47150.2"/>
    <property type="molecule type" value="Genomic_DNA"/>
</dbReference>
<feature type="compositionally biased region" description="Gly residues" evidence="1">
    <location>
        <begin position="219"/>
        <end position="228"/>
    </location>
</feature>
<feature type="region of interest" description="Disordered" evidence="1">
    <location>
        <begin position="286"/>
        <end position="310"/>
    </location>
</feature>
<dbReference type="GeneID" id="22582589"/>